<dbReference type="GeneID" id="63785528"/>
<proteinExistence type="predicted"/>
<feature type="region of interest" description="Disordered" evidence="1">
    <location>
        <begin position="193"/>
        <end position="232"/>
    </location>
</feature>
<dbReference type="RefSeq" id="XP_040726762.1">
    <property type="nucleotide sequence ID" value="XM_040868929.1"/>
</dbReference>
<dbReference type="Proteomes" id="UP000193685">
    <property type="component" value="Unassembled WGS sequence"/>
</dbReference>
<feature type="compositionally biased region" description="Basic residues" evidence="1">
    <location>
        <begin position="209"/>
        <end position="218"/>
    </location>
</feature>
<name>A0A1Y2FM27_PROLT</name>
<gene>
    <name evidence="2" type="ORF">BCR37DRAFT_377941</name>
</gene>
<feature type="compositionally biased region" description="Basic and acidic residues" evidence="1">
    <location>
        <begin position="11"/>
        <end position="20"/>
    </location>
</feature>
<evidence type="ECO:0000313" key="2">
    <source>
        <dbReference type="EMBL" id="ORY84979.1"/>
    </source>
</evidence>
<sequence>MIKAPACPRRVSKDESKRNETQTVESIREGLCLWPSSAATNTQWSANLGAARHYSDAYDFLKDQRGNLVSWKDRDNAELRKAVRHLERVFSSLARAQVNWISVAISSMVSSICNLPYVMTSNNYATVPYGQQRSRHKKRLAGAEAVQQETNDEKVTQVRQARRNTRYIELHHEQDDDTQARTACRDAQFTACNDEQNNDSDRETTQPRRTGKRNRSRTAKAQLLQAVENDRD</sequence>
<comment type="caution">
    <text evidence="2">The sequence shown here is derived from an EMBL/GenBank/DDBJ whole genome shotgun (WGS) entry which is preliminary data.</text>
</comment>
<evidence type="ECO:0000313" key="3">
    <source>
        <dbReference type="Proteomes" id="UP000193685"/>
    </source>
</evidence>
<dbReference type="AlphaFoldDB" id="A0A1Y2FM27"/>
<reference evidence="2 3" key="1">
    <citation type="submission" date="2016-07" db="EMBL/GenBank/DDBJ databases">
        <title>Pervasive Adenine N6-methylation of Active Genes in Fungi.</title>
        <authorList>
            <consortium name="DOE Joint Genome Institute"/>
            <person name="Mondo S.J."/>
            <person name="Dannebaum R.O."/>
            <person name="Kuo R.C."/>
            <person name="Labutti K."/>
            <person name="Haridas S."/>
            <person name="Kuo A."/>
            <person name="Salamov A."/>
            <person name="Ahrendt S.R."/>
            <person name="Lipzen A."/>
            <person name="Sullivan W."/>
            <person name="Andreopoulos W.B."/>
            <person name="Clum A."/>
            <person name="Lindquist E."/>
            <person name="Daum C."/>
            <person name="Ramamoorthy G.K."/>
            <person name="Gryganskyi A."/>
            <person name="Culley D."/>
            <person name="Magnuson J.K."/>
            <person name="James T.Y."/>
            <person name="O'Malley M.A."/>
            <person name="Stajich J.E."/>
            <person name="Spatafora J.W."/>
            <person name="Visel A."/>
            <person name="Grigoriev I.V."/>
        </authorList>
    </citation>
    <scope>NUCLEOTIDE SEQUENCE [LARGE SCALE GENOMIC DNA]</scope>
    <source>
        <strain evidence="2 3">12-1054</strain>
    </source>
</reference>
<keyword evidence="3" id="KW-1185">Reference proteome</keyword>
<protein>
    <submittedName>
        <fullName evidence="2">Uncharacterized protein</fullName>
    </submittedName>
</protein>
<evidence type="ECO:0000256" key="1">
    <source>
        <dbReference type="SAM" id="MobiDB-lite"/>
    </source>
</evidence>
<organism evidence="2 3">
    <name type="scientific">Protomyces lactucae-debilis</name>
    <dbReference type="NCBI Taxonomy" id="2754530"/>
    <lineage>
        <taxon>Eukaryota</taxon>
        <taxon>Fungi</taxon>
        <taxon>Dikarya</taxon>
        <taxon>Ascomycota</taxon>
        <taxon>Taphrinomycotina</taxon>
        <taxon>Taphrinomycetes</taxon>
        <taxon>Taphrinales</taxon>
        <taxon>Protomycetaceae</taxon>
        <taxon>Protomyces</taxon>
    </lineage>
</organism>
<feature type="region of interest" description="Disordered" evidence="1">
    <location>
        <begin position="1"/>
        <end position="22"/>
    </location>
</feature>
<accession>A0A1Y2FM27</accession>
<dbReference type="EMBL" id="MCFI01000005">
    <property type="protein sequence ID" value="ORY84979.1"/>
    <property type="molecule type" value="Genomic_DNA"/>
</dbReference>